<evidence type="ECO:0000313" key="2">
    <source>
        <dbReference type="Proteomes" id="UP000278746"/>
    </source>
</evidence>
<reference evidence="1 2" key="1">
    <citation type="submission" date="2018-10" db="EMBL/GenBank/DDBJ databases">
        <title>Bacillus Keqinensis sp. nov., a moderately halophilic bacterium isolated from a saline-alkaline lake.</title>
        <authorList>
            <person name="Wang H."/>
        </authorList>
    </citation>
    <scope>NUCLEOTIDE SEQUENCE [LARGE SCALE GENOMIC DNA]</scope>
    <source>
        <strain evidence="1 2">KQ-3</strain>
    </source>
</reference>
<proteinExistence type="predicted"/>
<name>A0A3M7TSX3_9BACI</name>
<dbReference type="Proteomes" id="UP000278746">
    <property type="component" value="Unassembled WGS sequence"/>
</dbReference>
<keyword evidence="2" id="KW-1185">Reference proteome</keyword>
<gene>
    <name evidence="1" type="ORF">EBO34_00795</name>
</gene>
<protein>
    <submittedName>
        <fullName evidence="1">Uncharacterized protein</fullName>
    </submittedName>
</protein>
<comment type="caution">
    <text evidence="1">The sequence shown here is derived from an EMBL/GenBank/DDBJ whole genome shotgun (WGS) entry which is preliminary data.</text>
</comment>
<dbReference type="AlphaFoldDB" id="A0A3M7TSX3"/>
<evidence type="ECO:0000313" key="1">
    <source>
        <dbReference type="EMBL" id="RNA68543.1"/>
    </source>
</evidence>
<organism evidence="1 2">
    <name type="scientific">Alteribacter keqinensis</name>
    <dbReference type="NCBI Taxonomy" id="2483800"/>
    <lineage>
        <taxon>Bacteria</taxon>
        <taxon>Bacillati</taxon>
        <taxon>Bacillota</taxon>
        <taxon>Bacilli</taxon>
        <taxon>Bacillales</taxon>
        <taxon>Bacillaceae</taxon>
        <taxon>Alteribacter</taxon>
    </lineage>
</organism>
<dbReference type="EMBL" id="RHIB01000001">
    <property type="protein sequence ID" value="RNA68543.1"/>
    <property type="molecule type" value="Genomic_DNA"/>
</dbReference>
<sequence>MDGFLLEGVIDQKRYCNLISQLIIMGYRYIEPPSDVFIYYLDENNLENMHDFNIILEVLSKDSVNKKYILLTSFEILKWIWKSTYGIESKIQITLLFKPIFLKFKQPSLILREFVSSELKGICKAEQREIYNIIQTIDDNSV</sequence>
<accession>A0A3M7TSX3</accession>